<comment type="caution">
    <text evidence="2">The sequence shown here is derived from an EMBL/GenBank/DDBJ whole genome shotgun (WGS) entry which is preliminary data.</text>
</comment>
<proteinExistence type="predicted"/>
<dbReference type="Proteomes" id="UP001200145">
    <property type="component" value="Unassembled WGS sequence"/>
</dbReference>
<reference evidence="2 3" key="1">
    <citation type="submission" date="2022-01" db="EMBL/GenBank/DDBJ databases">
        <title>Flavihumibacter sp. nov., isolated from sediment of a river.</title>
        <authorList>
            <person name="Liu H."/>
        </authorList>
    </citation>
    <scope>NUCLEOTIDE SEQUENCE [LARGE SCALE GENOMIC DNA]</scope>
    <source>
        <strain evidence="2 3">RY-1</strain>
    </source>
</reference>
<dbReference type="EMBL" id="JAKEVY010000001">
    <property type="protein sequence ID" value="MCF1713927.1"/>
    <property type="molecule type" value="Genomic_DNA"/>
</dbReference>
<evidence type="ECO:0000256" key="1">
    <source>
        <dbReference type="SAM" id="MobiDB-lite"/>
    </source>
</evidence>
<dbReference type="RefSeq" id="WP_234864454.1">
    <property type="nucleotide sequence ID" value="NZ_JAKEVY010000001.1"/>
</dbReference>
<evidence type="ECO:0000313" key="3">
    <source>
        <dbReference type="Proteomes" id="UP001200145"/>
    </source>
</evidence>
<gene>
    <name evidence="2" type="ORF">L0U88_04690</name>
</gene>
<protein>
    <submittedName>
        <fullName evidence="2">Uncharacterized protein</fullName>
    </submittedName>
</protein>
<feature type="region of interest" description="Disordered" evidence="1">
    <location>
        <begin position="1"/>
        <end position="39"/>
    </location>
</feature>
<sequence>MEDGGMEDGGMEEETKETKETKETEETGDKGGMEYWHRKLVGRRHGRNMGTVF</sequence>
<keyword evidence="3" id="KW-1185">Reference proteome</keyword>
<evidence type="ECO:0000313" key="2">
    <source>
        <dbReference type="EMBL" id="MCF1713927.1"/>
    </source>
</evidence>
<accession>A0ABS9BEA9</accession>
<name>A0ABS9BEA9_9BACT</name>
<feature type="compositionally biased region" description="Basic and acidic residues" evidence="1">
    <location>
        <begin position="16"/>
        <end position="37"/>
    </location>
</feature>
<feature type="compositionally biased region" description="Acidic residues" evidence="1">
    <location>
        <begin position="1"/>
        <end position="15"/>
    </location>
</feature>
<organism evidence="2 3">
    <name type="scientific">Flavihumibacter fluminis</name>
    <dbReference type="NCBI Taxonomy" id="2909236"/>
    <lineage>
        <taxon>Bacteria</taxon>
        <taxon>Pseudomonadati</taxon>
        <taxon>Bacteroidota</taxon>
        <taxon>Chitinophagia</taxon>
        <taxon>Chitinophagales</taxon>
        <taxon>Chitinophagaceae</taxon>
        <taxon>Flavihumibacter</taxon>
    </lineage>
</organism>